<feature type="compositionally biased region" description="Basic residues" evidence="1">
    <location>
        <begin position="17"/>
        <end position="26"/>
    </location>
</feature>
<evidence type="ECO:0000313" key="2">
    <source>
        <dbReference type="EMBL" id="CAL1374688.1"/>
    </source>
</evidence>
<keyword evidence="3" id="KW-1185">Reference proteome</keyword>
<evidence type="ECO:0000313" key="3">
    <source>
        <dbReference type="Proteomes" id="UP001497516"/>
    </source>
</evidence>
<reference evidence="2 3" key="1">
    <citation type="submission" date="2024-04" db="EMBL/GenBank/DDBJ databases">
        <authorList>
            <person name="Fracassetti M."/>
        </authorList>
    </citation>
    <scope>NUCLEOTIDE SEQUENCE [LARGE SCALE GENOMIC DNA]</scope>
</reference>
<dbReference type="Proteomes" id="UP001497516">
    <property type="component" value="Chromosome 3"/>
</dbReference>
<gene>
    <name evidence="2" type="ORF">LTRI10_LOCUS16533</name>
</gene>
<protein>
    <submittedName>
        <fullName evidence="2">Uncharacterized protein</fullName>
    </submittedName>
</protein>
<dbReference type="AlphaFoldDB" id="A0AAV2DLF3"/>
<feature type="region of interest" description="Disordered" evidence="1">
    <location>
        <begin position="17"/>
        <end position="58"/>
    </location>
</feature>
<sequence>MFYRDRFEDSEAIKKLGQKSAKRVGRRFGSEKGKGSSSLPEEGARVKTTNRQRGKLGPDLVDGLRRVRAQLPKVLTQAGAQSEPLFCSTKNWKHRRTQQKVRAAENVKNT</sequence>
<name>A0AAV2DLF3_9ROSI</name>
<organism evidence="2 3">
    <name type="scientific">Linum trigynum</name>
    <dbReference type="NCBI Taxonomy" id="586398"/>
    <lineage>
        <taxon>Eukaryota</taxon>
        <taxon>Viridiplantae</taxon>
        <taxon>Streptophyta</taxon>
        <taxon>Embryophyta</taxon>
        <taxon>Tracheophyta</taxon>
        <taxon>Spermatophyta</taxon>
        <taxon>Magnoliopsida</taxon>
        <taxon>eudicotyledons</taxon>
        <taxon>Gunneridae</taxon>
        <taxon>Pentapetalae</taxon>
        <taxon>rosids</taxon>
        <taxon>fabids</taxon>
        <taxon>Malpighiales</taxon>
        <taxon>Linaceae</taxon>
        <taxon>Linum</taxon>
    </lineage>
</organism>
<dbReference type="EMBL" id="OZ034816">
    <property type="protein sequence ID" value="CAL1374688.1"/>
    <property type="molecule type" value="Genomic_DNA"/>
</dbReference>
<evidence type="ECO:0000256" key="1">
    <source>
        <dbReference type="SAM" id="MobiDB-lite"/>
    </source>
</evidence>
<accession>A0AAV2DLF3</accession>
<proteinExistence type="predicted"/>